<feature type="compositionally biased region" description="Basic residues" evidence="2">
    <location>
        <begin position="309"/>
        <end position="318"/>
    </location>
</feature>
<dbReference type="Gene3D" id="1.20.1270.60">
    <property type="entry name" value="Arfaptin homology (AH) domain/BAR domain"/>
    <property type="match status" value="1"/>
</dbReference>
<evidence type="ECO:0000259" key="3">
    <source>
        <dbReference type="PROSITE" id="PS50238"/>
    </source>
</evidence>
<evidence type="ECO:0000256" key="1">
    <source>
        <dbReference type="ARBA" id="ARBA00022468"/>
    </source>
</evidence>
<dbReference type="GO" id="GO:0007165">
    <property type="term" value="P:signal transduction"/>
    <property type="evidence" value="ECO:0007669"/>
    <property type="project" value="InterPro"/>
</dbReference>
<dbReference type="InterPro" id="IPR027267">
    <property type="entry name" value="AH/BAR_dom_sf"/>
</dbReference>
<dbReference type="PROSITE" id="PS50238">
    <property type="entry name" value="RHOGAP"/>
    <property type="match status" value="1"/>
</dbReference>
<dbReference type="SUPFAM" id="SSF48350">
    <property type="entry name" value="GTPase activation domain, GAP"/>
    <property type="match status" value="1"/>
</dbReference>
<dbReference type="SMART" id="SM00324">
    <property type="entry name" value="RhoGAP"/>
    <property type="match status" value="1"/>
</dbReference>
<dbReference type="InterPro" id="IPR008936">
    <property type="entry name" value="Rho_GTPase_activation_prot"/>
</dbReference>
<dbReference type="GO" id="GO:0032956">
    <property type="term" value="P:regulation of actin cytoskeleton organization"/>
    <property type="evidence" value="ECO:0007669"/>
    <property type="project" value="TreeGrafter"/>
</dbReference>
<evidence type="ECO:0000313" key="4">
    <source>
        <dbReference type="Proteomes" id="UP000095280"/>
    </source>
</evidence>
<dbReference type="PANTHER" id="PTHR14130">
    <property type="entry name" value="3BP-1 RELATED RHOGAP"/>
    <property type="match status" value="1"/>
</dbReference>
<feature type="region of interest" description="Disordered" evidence="2">
    <location>
        <begin position="395"/>
        <end position="417"/>
    </location>
</feature>
<dbReference type="InterPro" id="IPR047165">
    <property type="entry name" value="RHG17/44/SH3BP1-like"/>
</dbReference>
<name>A0A1I8HD98_9PLAT</name>
<feature type="compositionally biased region" description="Polar residues" evidence="2">
    <location>
        <begin position="469"/>
        <end position="485"/>
    </location>
</feature>
<organism evidence="4 5">
    <name type="scientific">Macrostomum lignano</name>
    <dbReference type="NCBI Taxonomy" id="282301"/>
    <lineage>
        <taxon>Eukaryota</taxon>
        <taxon>Metazoa</taxon>
        <taxon>Spiralia</taxon>
        <taxon>Lophotrochozoa</taxon>
        <taxon>Platyhelminthes</taxon>
        <taxon>Rhabditophora</taxon>
        <taxon>Macrostomorpha</taxon>
        <taxon>Macrostomida</taxon>
        <taxon>Macrostomidae</taxon>
        <taxon>Macrostomum</taxon>
    </lineage>
</organism>
<keyword evidence="1" id="KW-0343">GTPase activation</keyword>
<feature type="region of interest" description="Disordered" evidence="2">
    <location>
        <begin position="305"/>
        <end position="356"/>
    </location>
</feature>
<feature type="compositionally biased region" description="Low complexity" evidence="2">
    <location>
        <begin position="325"/>
        <end position="342"/>
    </location>
</feature>
<protein>
    <submittedName>
        <fullName evidence="5">Rho-GAP domain-containing protein</fullName>
    </submittedName>
</protein>
<proteinExistence type="predicted"/>
<sequence length="565" mass="61683">ELQLEVSTRENEERKERDSYIVQLNSLQGEKPAHCQQLLQLMQARLDYHSACARHLQQQLPKLQSEVARITRLSGPCYGTPLGDHLSRTGRRIAYVIDVCTAALRRDDIMDEEGLFRVNGPTSSVQKLESFLDVMQAESEIHRYDSASICGALKKYLKQLPEPLIGQSLLPEWKKACAFSSSDERRMALHSCCSELQRRQPQYFDNLRHLIKFLALVCDRQERNKMSPKNLGICIGPNIVGTLAQQLQSASSGATFPASASGANGSGAPPNYDDLHSANLGTLIVENLIVHHDFCFGSEAPMGSLTNRSQHHQQHHPFRRDSERSLGSTSFASSTAATSGAGHTEPGTPTNFDSAGAGGKFSTKSFHTDLYDTAFTLHALRSNGVAAAADAAATASSVNTEAHQHRPHPQQHQHHRLDRSLGRLDRPLTTATVPSSAAATATGTATHDFVKQARSIFEGHLLKSASLGAATNSSSGNSPAGTNVDSPRLTRFKDLRSPPSDFAVNSQQQRLRSMSSVNYSGGSGGHSAFGIAQGWHKSLFRYCVVIYYQVPINLFVLLCRSLCLL</sequence>
<feature type="compositionally biased region" description="Basic residues" evidence="2">
    <location>
        <begin position="405"/>
        <end position="417"/>
    </location>
</feature>
<dbReference type="Pfam" id="PF00620">
    <property type="entry name" value="RhoGAP"/>
    <property type="match status" value="1"/>
</dbReference>
<keyword evidence="4" id="KW-1185">Reference proteome</keyword>
<feature type="domain" description="Rho-GAP" evidence="3">
    <location>
        <begin position="80"/>
        <end position="296"/>
    </location>
</feature>
<dbReference type="AlphaFoldDB" id="A0A1I8HD98"/>
<reference evidence="5" key="1">
    <citation type="submission" date="2016-11" db="UniProtKB">
        <authorList>
            <consortium name="WormBaseParasite"/>
        </authorList>
    </citation>
    <scope>IDENTIFICATION</scope>
</reference>
<dbReference type="Gene3D" id="1.10.555.10">
    <property type="entry name" value="Rho GTPase activation protein"/>
    <property type="match status" value="1"/>
</dbReference>
<dbReference type="PANTHER" id="PTHR14130:SF14">
    <property type="entry name" value="RHO GTPASE-ACTIVATING PROTEIN 92B"/>
    <property type="match status" value="1"/>
</dbReference>
<accession>A0A1I8HD98</accession>
<dbReference type="GO" id="GO:0005096">
    <property type="term" value="F:GTPase activator activity"/>
    <property type="evidence" value="ECO:0007669"/>
    <property type="project" value="UniProtKB-KW"/>
</dbReference>
<dbReference type="WBParaSite" id="maker-uti_cns_0005421-snap-gene-0.3-mRNA-1">
    <property type="protein sequence ID" value="maker-uti_cns_0005421-snap-gene-0.3-mRNA-1"/>
    <property type="gene ID" value="maker-uti_cns_0005421-snap-gene-0.3"/>
</dbReference>
<evidence type="ECO:0000256" key="2">
    <source>
        <dbReference type="SAM" id="MobiDB-lite"/>
    </source>
</evidence>
<dbReference type="Proteomes" id="UP000095280">
    <property type="component" value="Unplaced"/>
</dbReference>
<dbReference type="InterPro" id="IPR000198">
    <property type="entry name" value="RhoGAP_dom"/>
</dbReference>
<evidence type="ECO:0000313" key="5">
    <source>
        <dbReference type="WBParaSite" id="maker-uti_cns_0005421-snap-gene-0.3-mRNA-1"/>
    </source>
</evidence>
<feature type="region of interest" description="Disordered" evidence="2">
    <location>
        <begin position="468"/>
        <end position="502"/>
    </location>
</feature>
<dbReference type="GO" id="GO:0035020">
    <property type="term" value="P:regulation of Rac protein signal transduction"/>
    <property type="evidence" value="ECO:0007669"/>
    <property type="project" value="TreeGrafter"/>
</dbReference>